<dbReference type="PANTHER" id="PTHR21580">
    <property type="entry name" value="SHIPPO-1-RELATED"/>
    <property type="match status" value="1"/>
</dbReference>
<comment type="caution">
    <text evidence="1">The sequence shown here is derived from an EMBL/GenBank/DDBJ whole genome shotgun (WGS) entry which is preliminary data.</text>
</comment>
<name>A0ABQ9IXT0_9CUCU</name>
<evidence type="ECO:0008006" key="3">
    <source>
        <dbReference type="Google" id="ProtNLM"/>
    </source>
</evidence>
<evidence type="ECO:0000313" key="2">
    <source>
        <dbReference type="Proteomes" id="UP001162164"/>
    </source>
</evidence>
<sequence>MPRKNVGPGPGKYLLPPLTGYRDHDCSRFRNPQYSIGMRAAGLRKANIPGPQYDVRNMTPYGKVSPPAYSLKVRPKPLTAFKVPGPGTYKNELVPGRKGPAYSITFRHPPIKGMQTPGPNVYQLPTTIGPKVPDIHANPGYSLSYKHYLNPKNVSPGPAKYGGTNTNVYKYRSPNYTVSPRVFPPGCKMAGPGPIYNPKLPEKPGYSFGIRCDRDPYITTADDMPCTRKEKTC</sequence>
<dbReference type="Pfam" id="PF07004">
    <property type="entry name" value="SHIPPO-rpt"/>
    <property type="match status" value="2"/>
</dbReference>
<gene>
    <name evidence="1" type="ORF">NQ317_005249</name>
</gene>
<dbReference type="InterPro" id="IPR010736">
    <property type="entry name" value="SHIPPO-rpt"/>
</dbReference>
<keyword evidence="2" id="KW-1185">Reference proteome</keyword>
<protein>
    <recommendedName>
        <fullName evidence="3">Outer dense fiber protein 3</fullName>
    </recommendedName>
</protein>
<organism evidence="1 2">
    <name type="scientific">Molorchus minor</name>
    <dbReference type="NCBI Taxonomy" id="1323400"/>
    <lineage>
        <taxon>Eukaryota</taxon>
        <taxon>Metazoa</taxon>
        <taxon>Ecdysozoa</taxon>
        <taxon>Arthropoda</taxon>
        <taxon>Hexapoda</taxon>
        <taxon>Insecta</taxon>
        <taxon>Pterygota</taxon>
        <taxon>Neoptera</taxon>
        <taxon>Endopterygota</taxon>
        <taxon>Coleoptera</taxon>
        <taxon>Polyphaga</taxon>
        <taxon>Cucujiformia</taxon>
        <taxon>Chrysomeloidea</taxon>
        <taxon>Cerambycidae</taxon>
        <taxon>Lamiinae</taxon>
        <taxon>Monochamini</taxon>
        <taxon>Molorchus</taxon>
    </lineage>
</organism>
<evidence type="ECO:0000313" key="1">
    <source>
        <dbReference type="EMBL" id="KAJ8968728.1"/>
    </source>
</evidence>
<dbReference type="PANTHER" id="PTHR21580:SF28">
    <property type="entry name" value="BOREALIN N-TERMINAL DOMAIN-CONTAINING PROTEIN-RELATED"/>
    <property type="match status" value="1"/>
</dbReference>
<reference evidence="1" key="1">
    <citation type="journal article" date="2023" name="Insect Mol. Biol.">
        <title>Genome sequencing provides insights into the evolution of gene families encoding plant cell wall-degrading enzymes in longhorned beetles.</title>
        <authorList>
            <person name="Shin N.R."/>
            <person name="Okamura Y."/>
            <person name="Kirsch R."/>
            <person name="Pauchet Y."/>
        </authorList>
    </citation>
    <scope>NUCLEOTIDE SEQUENCE</scope>
    <source>
        <strain evidence="1">MMC_N1</strain>
    </source>
</reference>
<dbReference type="EMBL" id="JAPWTJ010001937">
    <property type="protein sequence ID" value="KAJ8968728.1"/>
    <property type="molecule type" value="Genomic_DNA"/>
</dbReference>
<dbReference type="Proteomes" id="UP001162164">
    <property type="component" value="Unassembled WGS sequence"/>
</dbReference>
<proteinExistence type="predicted"/>
<accession>A0ABQ9IXT0</accession>
<dbReference type="InterPro" id="IPR051291">
    <property type="entry name" value="CIMAP"/>
</dbReference>